<dbReference type="EMBL" id="CP000253">
    <property type="protein sequence ID" value="ABD32060.1"/>
    <property type="molecule type" value="Genomic_DNA"/>
</dbReference>
<proteinExistence type="predicted"/>
<evidence type="ECO:0000313" key="2">
    <source>
        <dbReference type="EMBL" id="ABD32060.1"/>
    </source>
</evidence>
<accession>Q2FX82</accession>
<feature type="region of interest" description="Disordered" evidence="1">
    <location>
        <begin position="27"/>
        <end position="47"/>
    </location>
</feature>
<reference evidence="3" key="1">
    <citation type="book" date="2006" name="Gram positive pathogens, 2nd edition" publisher="ASM Press" city="Washington D.C">
        <title>The Staphylococcus aureus NCTC 8325 genome.</title>
        <editorList>
            <person name="Fischetti V."/>
            <person name="Novick R."/>
            <person name="Ferretti J."/>
            <person name="Portnoy D."/>
            <person name="Rood J."/>
        </editorList>
        <authorList>
            <person name="Gillaspy A.F."/>
            <person name="Worrell V."/>
            <person name="Orvis J."/>
            <person name="Roe B.A."/>
            <person name="Dyer D.W."/>
            <person name="Iandolo J.J."/>
        </authorList>
    </citation>
    <scope>NUCLEOTIDE SEQUENCE [LARGE SCALE GENOMIC DNA]</scope>
    <source>
        <strain evidence="3">NCTC 8325 / PS 47</strain>
    </source>
</reference>
<protein>
    <submittedName>
        <fullName evidence="2">Uncharacterized protein</fullName>
    </submittedName>
</protein>
<sequence>MAVSTGIEPAISCVTGRRVNRYTTRPLVKRRKRDSNPREPLSPCRFSRPIPSAGLGYSSKIIWTLQDSNLRPNGYEPLALTN</sequence>
<dbReference type="Proteomes" id="UP000008816">
    <property type="component" value="Chromosome"/>
</dbReference>
<evidence type="ECO:0000313" key="3">
    <source>
        <dbReference type="Proteomes" id="UP000008816"/>
    </source>
</evidence>
<organism evidence="2 3">
    <name type="scientific">Staphylococcus aureus (strain NCTC 8325 / PS 47)</name>
    <dbReference type="NCBI Taxonomy" id="93061"/>
    <lineage>
        <taxon>Bacteria</taxon>
        <taxon>Bacillati</taxon>
        <taxon>Bacillota</taxon>
        <taxon>Bacilli</taxon>
        <taxon>Bacillales</taxon>
        <taxon>Staphylococcaceae</taxon>
        <taxon>Staphylococcus</taxon>
    </lineage>
</organism>
<evidence type="ECO:0000256" key="1">
    <source>
        <dbReference type="SAM" id="MobiDB-lite"/>
    </source>
</evidence>
<gene>
    <name evidence="2" type="ORF">SAOUHSC_A01910</name>
</gene>
<dbReference type="AlphaFoldDB" id="Q2FX82"/>
<dbReference type="HOGENOM" id="CLU_2556609_0_0_9"/>
<name>Q2FX82_STAA8</name>
<keyword evidence="3" id="KW-1185">Reference proteome</keyword>